<evidence type="ECO:0000313" key="1">
    <source>
        <dbReference type="EMBL" id="EKX99654.1"/>
    </source>
</evidence>
<reference evidence="1 2" key="1">
    <citation type="submission" date="2012-05" db="EMBL/GenBank/DDBJ databases">
        <authorList>
            <person name="Weinstock G."/>
            <person name="Sodergren E."/>
            <person name="Lobos E.A."/>
            <person name="Fulton L."/>
            <person name="Fulton R."/>
            <person name="Courtney L."/>
            <person name="Fronick C."/>
            <person name="O'Laughlin M."/>
            <person name="Godfrey J."/>
            <person name="Wilson R.M."/>
            <person name="Miner T."/>
            <person name="Farmer C."/>
            <person name="Delehaunty K."/>
            <person name="Cordes M."/>
            <person name="Minx P."/>
            <person name="Tomlinson C."/>
            <person name="Chen J."/>
            <person name="Wollam A."/>
            <person name="Pepin K.H."/>
            <person name="Bhonagiri V."/>
            <person name="Zhang X."/>
            <person name="Suruliraj S."/>
            <person name="Warren W."/>
            <person name="Mitreva M."/>
            <person name="Mardis E.R."/>
            <person name="Wilson R.K."/>
        </authorList>
    </citation>
    <scope>NUCLEOTIDE SEQUENCE [LARGE SCALE GENOMIC DNA]</scope>
    <source>
        <strain evidence="1 2">F0055</strain>
    </source>
</reference>
<keyword evidence="2" id="KW-1185">Reference proteome</keyword>
<protein>
    <submittedName>
        <fullName evidence="1">Uncharacterized protein</fullName>
    </submittedName>
</protein>
<dbReference type="HOGENOM" id="CLU_2194591_0_0_10"/>
<dbReference type="PATRIC" id="fig|1127699.3.peg.1478"/>
<name>L1N8Q6_9BACT</name>
<gene>
    <name evidence="1" type="ORF">HMPREF9151_01600</name>
</gene>
<evidence type="ECO:0000313" key="2">
    <source>
        <dbReference type="Proteomes" id="UP000010433"/>
    </source>
</evidence>
<dbReference type="Proteomes" id="UP000010433">
    <property type="component" value="Unassembled WGS sequence"/>
</dbReference>
<organism evidence="1 2">
    <name type="scientific">Hoylesella saccharolytica F0055</name>
    <dbReference type="NCBI Taxonomy" id="1127699"/>
    <lineage>
        <taxon>Bacteria</taxon>
        <taxon>Pseudomonadati</taxon>
        <taxon>Bacteroidota</taxon>
        <taxon>Bacteroidia</taxon>
        <taxon>Bacteroidales</taxon>
        <taxon>Prevotellaceae</taxon>
        <taxon>Hoylesella</taxon>
    </lineage>
</organism>
<comment type="caution">
    <text evidence="1">The sequence shown here is derived from an EMBL/GenBank/DDBJ whole genome shotgun (WGS) entry which is preliminary data.</text>
</comment>
<sequence>MSANRYDKEIFKVLTEAGVEGLSVQKIARHVFNSCNSFFEVITFEEVHAYVSRFLLSNSKRPNSIIERTAYRGIYHLNFNSKQTQQLMLQFIEEIEENTSEPVKEEKTRSLFQ</sequence>
<dbReference type="EMBL" id="AMEP01000098">
    <property type="protein sequence ID" value="EKX99654.1"/>
    <property type="molecule type" value="Genomic_DNA"/>
</dbReference>
<accession>L1N8Q6</accession>
<dbReference type="RefSeq" id="WP_009162906.1">
    <property type="nucleotide sequence ID" value="NZ_KB291003.1"/>
</dbReference>
<proteinExistence type="predicted"/>
<dbReference type="OrthoDB" id="1082214at2"/>
<dbReference type="STRING" id="1127699.HMPREF9151_01600"/>
<dbReference type="AlphaFoldDB" id="L1N8Q6"/>